<evidence type="ECO:0000256" key="1">
    <source>
        <dbReference type="SAM" id="MobiDB-lite"/>
    </source>
</evidence>
<dbReference type="InParanoid" id="A8WNY3"/>
<feature type="chain" id="PRO_5013152753" evidence="2">
    <location>
        <begin position="16"/>
        <end position="1029"/>
    </location>
</feature>
<evidence type="ECO:0000256" key="2">
    <source>
        <dbReference type="SAM" id="SignalP"/>
    </source>
</evidence>
<evidence type="ECO:0000313" key="4">
    <source>
        <dbReference type="Proteomes" id="UP000008549"/>
    </source>
</evidence>
<dbReference type="EMBL" id="HE600931">
    <property type="protein sequence ID" value="CAP22189.1"/>
    <property type="molecule type" value="Genomic_DNA"/>
</dbReference>
<dbReference type="AlphaFoldDB" id="A8WNY3"/>
<accession>A8WNY3</accession>
<keyword evidence="2" id="KW-0732">Signal</keyword>
<feature type="compositionally biased region" description="Basic and acidic residues" evidence="1">
    <location>
        <begin position="941"/>
        <end position="956"/>
    </location>
</feature>
<feature type="region of interest" description="Disordered" evidence="1">
    <location>
        <begin position="786"/>
        <end position="860"/>
    </location>
</feature>
<feature type="region of interest" description="Disordered" evidence="1">
    <location>
        <begin position="900"/>
        <end position="1029"/>
    </location>
</feature>
<proteinExistence type="predicted"/>
<feature type="compositionally biased region" description="Polar residues" evidence="1">
    <location>
        <begin position="930"/>
        <end position="940"/>
    </location>
</feature>
<gene>
    <name evidence="3 5" type="ORF">CBG00833</name>
    <name evidence="3" type="ORF">CBG_00833</name>
</gene>
<evidence type="ECO:0000313" key="5">
    <source>
        <dbReference type="WormBase" id="CBG00833"/>
    </source>
</evidence>
<dbReference type="PANTHER" id="PTHR23124:SF132">
    <property type="entry name" value="C-TYPE LECTIN DOMAIN-CONTAINING PROTEIN"/>
    <property type="match status" value="1"/>
</dbReference>
<dbReference type="GeneID" id="8577431"/>
<evidence type="ECO:0000313" key="3">
    <source>
        <dbReference type="EMBL" id="CAP22189.1"/>
    </source>
</evidence>
<protein>
    <submittedName>
        <fullName evidence="3">Protein CBG00833</fullName>
    </submittedName>
</protein>
<keyword evidence="4" id="KW-1185">Reference proteome</keyword>
<feature type="compositionally biased region" description="Basic and acidic residues" evidence="1">
    <location>
        <begin position="986"/>
        <end position="1000"/>
    </location>
</feature>
<dbReference type="PANTHER" id="PTHR23124">
    <property type="entry name" value="C-TYPE LECTIN DOMAIN-CONTAINING PROTEIN-RELATED-RELATED"/>
    <property type="match status" value="1"/>
</dbReference>
<dbReference type="CTD" id="8577431"/>
<sequence length="1029" mass="116643">MKIFIFVFLIICTIGIQEKEVNIVVFRGSISVAGCPASVEKTDNYTKCAYQCAKNTSCQLFSCPPTGFCNFCKYESNFTINKYMPRSYIGIKTFIGTSDPRPYCSVQSDTDLSNIALESSSSSSMETTTLTPLSKSCPQYFQLIERPSLQWCFSIGHKTNWTAMNQISASMVCQHLNATITGLETLKELELAKGRKIRPRPRKIEYDGCSYRYYNCINPNDDAFKKFEIYPEKEEFFFVVYVSQNGRMDYDVLKSSKPNRLTEAECQLIHRSLKGRTVKGAFEDLKSGALNFSTRQIRNQMKYQPDCVKSKRGRVSVTTPESLASFGTENGFRLFPSDNQFGAIYLDSDTLNLYMNSLPTKQTVLEYRKLLTGCEDWTSEEVNDFLSCYSPTANSGIIKHMAGQLQIDSTFDLSDCVVTTISGDIGDFTSRCSGKIRHVLLGFMISSSKNALNHKSFAREIDDFFLQVDPMRKKSIPSLMTDGEESFKYYSKMKYLEDTQVLRCLVHRRNNLTFIQSKKNISQSDLNKIFGRQIGDEVENGIFNVMSSEAMEAEIVKCNFAPALKKWLLDRKEDLFSTHSLRSRLMAGLLLNYASTNRIENLNSRIKIAIPRKLNGRTCLDKLLEFIEDEKKEFCKSILTGKSELIRYANFKKTGILSAQSQVKALQKHGFRTFSLSHVFEMPKTVWRSVPKQMKIGEVFNKNVIYHKSGQYLVEKDNKSFFVVKTTETNIECKDPKCASKPAITCSHVFAVLSTPPTKKCQEVLNIREKFLISLSRSLQIKSINDGKDAKRYPNRKYSKRSHNNGGRTVSEFKKVNRNVSGESESGDDERKADGNISSDEENDSDCDVNSLNSKPNVFDESGDIVEDEINCNSNDEHVNLVLDPSVDHLNSHDSCMDLSDDPRKYDSDSDEENDIFGYQNVNPVPKPSNRVSNDHSSQIDLRDVLGEKGSRKPESDSEEVTDVSTGQHVKPMSLKEKFPIGYMHRLSDDSDDSETKDTETTPEDCPSPPRKKSKRNSGPPSRYQAPFK</sequence>
<reference evidence="3 4" key="1">
    <citation type="journal article" date="2003" name="PLoS Biol.">
        <title>The genome sequence of Caenorhabditis briggsae: a platform for comparative genomics.</title>
        <authorList>
            <person name="Stein L.D."/>
            <person name="Bao Z."/>
            <person name="Blasiar D."/>
            <person name="Blumenthal T."/>
            <person name="Brent M.R."/>
            <person name="Chen N."/>
            <person name="Chinwalla A."/>
            <person name="Clarke L."/>
            <person name="Clee C."/>
            <person name="Coghlan A."/>
            <person name="Coulson A."/>
            <person name="D'Eustachio P."/>
            <person name="Fitch D.H."/>
            <person name="Fulton L.A."/>
            <person name="Fulton R.E."/>
            <person name="Griffiths-Jones S."/>
            <person name="Harris T.W."/>
            <person name="Hillier L.W."/>
            <person name="Kamath R."/>
            <person name="Kuwabara P.E."/>
            <person name="Mardis E.R."/>
            <person name="Marra M.A."/>
            <person name="Miner T.L."/>
            <person name="Minx P."/>
            <person name="Mullikin J.C."/>
            <person name="Plumb R.W."/>
            <person name="Rogers J."/>
            <person name="Schein J.E."/>
            <person name="Sohrmann M."/>
            <person name="Spieth J."/>
            <person name="Stajich J.E."/>
            <person name="Wei C."/>
            <person name="Willey D."/>
            <person name="Wilson R.K."/>
            <person name="Durbin R."/>
            <person name="Waterston R.H."/>
        </authorList>
    </citation>
    <scope>NUCLEOTIDE SEQUENCE [LARGE SCALE GENOMIC DNA]</scope>
    <source>
        <strain evidence="3 4">AF16</strain>
    </source>
</reference>
<dbReference type="Proteomes" id="UP000008549">
    <property type="component" value="Unassembled WGS sequence"/>
</dbReference>
<feature type="compositionally biased region" description="Basic residues" evidence="1">
    <location>
        <begin position="793"/>
        <end position="803"/>
    </location>
</feature>
<dbReference type="WormBase" id="CBG00833">
    <property type="protein sequence ID" value="CBP13946"/>
    <property type="gene ID" value="WBGene00024163"/>
</dbReference>
<dbReference type="RefSeq" id="XP_002635436.1">
    <property type="nucleotide sequence ID" value="XM_002635390.1"/>
</dbReference>
<dbReference type="KEGG" id="cbr:CBG_00833"/>
<dbReference type="FunCoup" id="A8WNY3">
    <property type="interactions" value="1281"/>
</dbReference>
<feature type="signal peptide" evidence="2">
    <location>
        <begin position="1"/>
        <end position="15"/>
    </location>
</feature>
<dbReference type="STRING" id="6238.A8WNY3"/>
<name>A8WNY3_CAEBR</name>
<reference evidence="3 4" key="2">
    <citation type="journal article" date="2011" name="PLoS Genet.">
        <title>Caenorhabditis briggsae recombinant inbred line genotypes reveal inter-strain incompatibility and the evolution of recombination.</title>
        <authorList>
            <person name="Ross J.A."/>
            <person name="Koboldt D.C."/>
            <person name="Staisch J.E."/>
            <person name="Chamberlin H.M."/>
            <person name="Gupta B.P."/>
            <person name="Miller R.D."/>
            <person name="Baird S.E."/>
            <person name="Haag E.S."/>
        </authorList>
    </citation>
    <scope>NUCLEOTIDE SEQUENCE [LARGE SCALE GENOMIC DNA]</scope>
    <source>
        <strain evidence="3 4">AF16</strain>
    </source>
</reference>
<dbReference type="eggNOG" id="ENOG502T3HH">
    <property type="taxonomic scope" value="Eukaryota"/>
</dbReference>
<organism evidence="3 4">
    <name type="scientific">Caenorhabditis briggsae</name>
    <dbReference type="NCBI Taxonomy" id="6238"/>
    <lineage>
        <taxon>Eukaryota</taxon>
        <taxon>Metazoa</taxon>
        <taxon>Ecdysozoa</taxon>
        <taxon>Nematoda</taxon>
        <taxon>Chromadorea</taxon>
        <taxon>Rhabditida</taxon>
        <taxon>Rhabditina</taxon>
        <taxon>Rhabditomorpha</taxon>
        <taxon>Rhabditoidea</taxon>
        <taxon>Rhabditidae</taxon>
        <taxon>Peloderinae</taxon>
        <taxon>Caenorhabditis</taxon>
    </lineage>
</organism>
<dbReference type="HOGENOM" id="CLU_011248_0_0_1"/>